<organism evidence="1 2">
    <name type="scientific">Paraburkholderia elongata</name>
    <dbReference type="NCBI Taxonomy" id="2675747"/>
    <lineage>
        <taxon>Bacteria</taxon>
        <taxon>Pseudomonadati</taxon>
        <taxon>Pseudomonadota</taxon>
        <taxon>Betaproteobacteria</taxon>
        <taxon>Burkholderiales</taxon>
        <taxon>Burkholderiaceae</taxon>
        <taxon>Paraburkholderia</taxon>
    </lineage>
</organism>
<dbReference type="EMBL" id="WOEZ01000154">
    <property type="protein sequence ID" value="NPT58274.1"/>
    <property type="molecule type" value="Genomic_DNA"/>
</dbReference>
<dbReference type="RefSeq" id="WP_172170603.1">
    <property type="nucleotide sequence ID" value="NZ_WOEZ01000154.1"/>
</dbReference>
<evidence type="ECO:0000313" key="2">
    <source>
        <dbReference type="Proteomes" id="UP000655523"/>
    </source>
</evidence>
<name>A0A972SKL2_9BURK</name>
<dbReference type="Proteomes" id="UP000655523">
    <property type="component" value="Unassembled WGS sequence"/>
</dbReference>
<reference evidence="1 2" key="1">
    <citation type="submission" date="2019-11" db="EMBL/GenBank/DDBJ databases">
        <title>Metabolism of dissolved organic matter in forest soils.</title>
        <authorList>
            <person name="Cyle K.T."/>
            <person name="Wilhelm R.C."/>
            <person name="Martinez C.E."/>
        </authorList>
    </citation>
    <scope>NUCLEOTIDE SEQUENCE [LARGE SCALE GENOMIC DNA]</scope>
    <source>
        <strain evidence="1 2">5N</strain>
    </source>
</reference>
<gene>
    <name evidence="1" type="ORF">GNZ13_27850</name>
</gene>
<sequence>MDPNDAKVQLMAAHDNAEPSNPVSWLRDLVMMCYDRQLLCAVYDGELNLYDTLTYTKIDVTAGRLRYDAHPDSYLSPATAALIQEQATLWERRQPTRLFDGPGFSEEALKLTTLSKYLHFDTWTPEAPAMLVCGLQAPIVDGQLCTDIPEKGAMGLDNCFIVGSHDPFHQAKSVLGILRSQVNPPDRTRPLDFIKWCKSKGIDTSWLRTVDGGVQLAEAVTPMRTIMNFQPRPVGLPNQPLLRPDWLARAIAFALIEIPDDEILKTVRKEVPVGTGESHIESLTGDDWWLIREICGGTPPAPCSRADFQSYCAKFDAAESRPAW</sequence>
<protein>
    <submittedName>
        <fullName evidence="1">Uncharacterized protein</fullName>
    </submittedName>
</protein>
<keyword evidence="2" id="KW-1185">Reference proteome</keyword>
<proteinExistence type="predicted"/>
<evidence type="ECO:0000313" key="1">
    <source>
        <dbReference type="EMBL" id="NPT58274.1"/>
    </source>
</evidence>
<comment type="caution">
    <text evidence="1">The sequence shown here is derived from an EMBL/GenBank/DDBJ whole genome shotgun (WGS) entry which is preliminary data.</text>
</comment>
<dbReference type="AlphaFoldDB" id="A0A972SKL2"/>
<accession>A0A972SKL2</accession>